<dbReference type="PROSITE" id="PS00674">
    <property type="entry name" value="AAA"/>
    <property type="match status" value="1"/>
</dbReference>
<keyword evidence="4 9" id="KW-0547">Nucleotide-binding</keyword>
<protein>
    <submittedName>
        <fullName evidence="12">26S proteasome subunit P45 family</fullName>
    </submittedName>
</protein>
<accession>A0A1H0A2Y2</accession>
<keyword evidence="8" id="KW-0143">Chaperone</keyword>
<comment type="subcellular location">
    <subcellularLocation>
        <location evidence="1">Cytoplasm</location>
    </subcellularLocation>
</comment>
<dbReference type="InterPro" id="IPR050221">
    <property type="entry name" value="26S_Proteasome_ATPase"/>
</dbReference>
<comment type="similarity">
    <text evidence="2 9">Belongs to the AAA ATPase family.</text>
</comment>
<dbReference type="Gene3D" id="3.40.50.300">
    <property type="entry name" value="P-loop containing nucleotide triphosphate hydrolases"/>
    <property type="match status" value="1"/>
</dbReference>
<evidence type="ECO:0000313" key="13">
    <source>
        <dbReference type="Proteomes" id="UP000199370"/>
    </source>
</evidence>
<feature type="region of interest" description="Disordered" evidence="10">
    <location>
        <begin position="139"/>
        <end position="173"/>
    </location>
</feature>
<name>A0A1H0A2Y2_9EURY</name>
<feature type="domain" description="AAA+ ATPase" evidence="11">
    <location>
        <begin position="368"/>
        <end position="507"/>
    </location>
</feature>
<dbReference type="InterPro" id="IPR003959">
    <property type="entry name" value="ATPase_AAA_core"/>
</dbReference>
<evidence type="ECO:0000256" key="1">
    <source>
        <dbReference type="ARBA" id="ARBA00004496"/>
    </source>
</evidence>
<dbReference type="InterPro" id="IPR003960">
    <property type="entry name" value="ATPase_AAA_CS"/>
</dbReference>
<evidence type="ECO:0000256" key="6">
    <source>
        <dbReference type="ARBA" id="ARBA00022942"/>
    </source>
</evidence>
<dbReference type="FunFam" id="3.40.50.300:FF:000033">
    <property type="entry name" value="26S protease regulatory subunit 6B"/>
    <property type="match status" value="1"/>
</dbReference>
<dbReference type="SUPFAM" id="SSF52540">
    <property type="entry name" value="P-loop containing nucleoside triphosphate hydrolases"/>
    <property type="match status" value="1"/>
</dbReference>
<dbReference type="PANTHER" id="PTHR23073">
    <property type="entry name" value="26S PROTEASOME REGULATORY SUBUNIT"/>
    <property type="match status" value="1"/>
</dbReference>
<dbReference type="Proteomes" id="UP000199370">
    <property type="component" value="Unassembled WGS sequence"/>
</dbReference>
<dbReference type="GO" id="GO:0005737">
    <property type="term" value="C:cytoplasm"/>
    <property type="evidence" value="ECO:0007669"/>
    <property type="project" value="UniProtKB-SubCell"/>
</dbReference>
<evidence type="ECO:0000256" key="8">
    <source>
        <dbReference type="ARBA" id="ARBA00023186"/>
    </source>
</evidence>
<keyword evidence="5 9" id="KW-0067">ATP-binding</keyword>
<keyword evidence="13" id="KW-1185">Reference proteome</keyword>
<dbReference type="InterPro" id="IPR003593">
    <property type="entry name" value="AAA+_ATPase"/>
</dbReference>
<evidence type="ECO:0000313" key="12">
    <source>
        <dbReference type="EMBL" id="SDN27581.1"/>
    </source>
</evidence>
<dbReference type="Pfam" id="PF17862">
    <property type="entry name" value="AAA_lid_3"/>
    <property type="match status" value="1"/>
</dbReference>
<keyword evidence="7" id="KW-0175">Coiled coil</keyword>
<dbReference type="SMART" id="SM00382">
    <property type="entry name" value="AAA"/>
    <property type="match status" value="1"/>
</dbReference>
<evidence type="ECO:0000256" key="10">
    <source>
        <dbReference type="SAM" id="MobiDB-lite"/>
    </source>
</evidence>
<dbReference type="GO" id="GO:0016887">
    <property type="term" value="F:ATP hydrolysis activity"/>
    <property type="evidence" value="ECO:0007669"/>
    <property type="project" value="InterPro"/>
</dbReference>
<gene>
    <name evidence="12" type="ORF">SAMN05192554_12420</name>
</gene>
<dbReference type="AlphaFoldDB" id="A0A1H0A2Y2"/>
<reference evidence="12 13" key="1">
    <citation type="submission" date="2016-10" db="EMBL/GenBank/DDBJ databases">
        <authorList>
            <person name="de Groot N.N."/>
        </authorList>
    </citation>
    <scope>NUCLEOTIDE SEQUENCE [LARGE SCALE GENOMIC DNA]</scope>
    <source>
        <strain evidence="13">EB21,IBRC-M 10013,KCTC 4048</strain>
    </source>
</reference>
<proteinExistence type="inferred from homology"/>
<dbReference type="GO" id="GO:0000502">
    <property type="term" value="C:proteasome complex"/>
    <property type="evidence" value="ECO:0007669"/>
    <property type="project" value="UniProtKB-KW"/>
</dbReference>
<keyword evidence="3" id="KW-0963">Cytoplasm</keyword>
<keyword evidence="6 12" id="KW-0647">Proteasome</keyword>
<evidence type="ECO:0000256" key="4">
    <source>
        <dbReference type="ARBA" id="ARBA00022741"/>
    </source>
</evidence>
<dbReference type="InterPro" id="IPR041569">
    <property type="entry name" value="AAA_lid_3"/>
</dbReference>
<organism evidence="12 13">
    <name type="scientific">Haloarchaeobius iranensis</name>
    <dbReference type="NCBI Taxonomy" id="996166"/>
    <lineage>
        <taxon>Archaea</taxon>
        <taxon>Methanobacteriati</taxon>
        <taxon>Methanobacteriota</taxon>
        <taxon>Stenosarchaea group</taxon>
        <taxon>Halobacteria</taxon>
        <taxon>Halobacteriales</taxon>
        <taxon>Halorubellaceae</taxon>
        <taxon>Haloarchaeobius</taxon>
    </lineage>
</organism>
<evidence type="ECO:0000256" key="2">
    <source>
        <dbReference type="ARBA" id="ARBA00006914"/>
    </source>
</evidence>
<evidence type="ECO:0000256" key="5">
    <source>
        <dbReference type="ARBA" id="ARBA00022840"/>
    </source>
</evidence>
<dbReference type="InterPro" id="IPR027417">
    <property type="entry name" value="P-loop_NTPase"/>
</dbReference>
<dbReference type="Gene3D" id="1.10.8.60">
    <property type="match status" value="1"/>
</dbReference>
<sequence length="590" mass="65666">MCIRPTVEGNCFRVELEGFVRTDRLEGDRDAFVFVLEVTNSTDQILQWWYDESVFIDDEGYQHPPSELTYGGYGDPDLEVEGDLRTKPEIVPDARVRCVTDVQIPAGREPARIHYQYGDAEYELDLQDADVGDLELDPAAIGLSTPTKPGDEESDETDSTTENSEADPTASSENFEVTLTNIITDIPEKEIMLLTFDVENIGHQTTQWWYDEHTFVDTQGYQHTEVGTVSGGFITDADVSIEGYKPKPEIQPGATSRCVTDVALDPDERLERVFYDYSGETYGIEIGGDLWERLTVSYEEFDQDKVTVGETDEDSDIDDRITAMVVDDSPDTCFDDIGGLDDQKRKVREAVRDPLIDPGQFEEIGITPPDGVLLYGPPGTGKTMLARAVANDTGATFIKLAGPELARAYLGEGAELVRDCFEYARRQRPAIIFIDEIDAIAAKRAAGANEGTEEIYRTMLQLLSEMDGFEEQSDVRVMAATNRINRLDDAILRPGRFDRKIEVPLPGLEARREIFRARMDDLVTTDDIDLNGLAERSSDLSGADIAAVCTEAGYAALRSGRTEIQQVDFLTALEEINQQVRSDDESLGQQ</sequence>
<evidence type="ECO:0000256" key="7">
    <source>
        <dbReference type="ARBA" id="ARBA00023054"/>
    </source>
</evidence>
<dbReference type="STRING" id="996166.SAMN05192554_12420"/>
<evidence type="ECO:0000259" key="11">
    <source>
        <dbReference type="SMART" id="SM00382"/>
    </source>
</evidence>
<dbReference type="GO" id="GO:0005524">
    <property type="term" value="F:ATP binding"/>
    <property type="evidence" value="ECO:0007669"/>
    <property type="project" value="UniProtKB-KW"/>
</dbReference>
<evidence type="ECO:0000256" key="9">
    <source>
        <dbReference type="RuleBase" id="RU003651"/>
    </source>
</evidence>
<evidence type="ECO:0000256" key="3">
    <source>
        <dbReference type="ARBA" id="ARBA00022490"/>
    </source>
</evidence>
<dbReference type="EMBL" id="FNIA01000024">
    <property type="protein sequence ID" value="SDN27581.1"/>
    <property type="molecule type" value="Genomic_DNA"/>
</dbReference>
<dbReference type="Pfam" id="PF00004">
    <property type="entry name" value="AAA"/>
    <property type="match status" value="1"/>
</dbReference>